<reference evidence="3" key="1">
    <citation type="submission" date="2019-02" db="EMBL/GenBank/DDBJ databases">
        <title>Deep-cultivation of Planctomycetes and their phenomic and genomic characterization uncovers novel biology.</title>
        <authorList>
            <person name="Wiegand S."/>
            <person name="Jogler M."/>
            <person name="Boedeker C."/>
            <person name="Pinto D."/>
            <person name="Vollmers J."/>
            <person name="Rivas-Marin E."/>
            <person name="Kohn T."/>
            <person name="Peeters S.H."/>
            <person name="Heuer A."/>
            <person name="Rast P."/>
            <person name="Oberbeckmann S."/>
            <person name="Bunk B."/>
            <person name="Jeske O."/>
            <person name="Meyerdierks A."/>
            <person name="Storesund J.E."/>
            <person name="Kallscheuer N."/>
            <person name="Luecker S."/>
            <person name="Lage O.M."/>
            <person name="Pohl T."/>
            <person name="Merkel B.J."/>
            <person name="Hornburger P."/>
            <person name="Mueller R.-W."/>
            <person name="Bruemmer F."/>
            <person name="Labrenz M."/>
            <person name="Spormann A.M."/>
            <person name="Op den Camp H."/>
            <person name="Overmann J."/>
            <person name="Amann R."/>
            <person name="Jetten M.S.M."/>
            <person name="Mascher T."/>
            <person name="Medema M.H."/>
            <person name="Devos D.P."/>
            <person name="Kaster A.-K."/>
            <person name="Ovreas L."/>
            <person name="Rohde M."/>
            <person name="Galperin M.Y."/>
            <person name="Jogler C."/>
        </authorList>
    </citation>
    <scope>NUCLEOTIDE SEQUENCE [LARGE SCALE GENOMIC DNA]</scope>
    <source>
        <strain evidence="3">Pan97</strain>
    </source>
</reference>
<dbReference type="SUPFAM" id="SSF46689">
    <property type="entry name" value="Homeodomain-like"/>
    <property type="match status" value="1"/>
</dbReference>
<dbReference type="Gene3D" id="1.10.10.60">
    <property type="entry name" value="Homeodomain-like"/>
    <property type="match status" value="1"/>
</dbReference>
<sequence length="51" mass="6072">MNTRTLEHAKVMRIERLLREGFSMRKVARVVGASFNTIARYKRLLLDEEKH</sequence>
<gene>
    <name evidence="2" type="ORF">Pan97_24760</name>
</gene>
<dbReference type="InterPro" id="IPR025246">
    <property type="entry name" value="IS30-like_HTH"/>
</dbReference>
<organism evidence="2 3">
    <name type="scientific">Bremerella volcania</name>
    <dbReference type="NCBI Taxonomy" id="2527984"/>
    <lineage>
        <taxon>Bacteria</taxon>
        <taxon>Pseudomonadati</taxon>
        <taxon>Planctomycetota</taxon>
        <taxon>Planctomycetia</taxon>
        <taxon>Pirellulales</taxon>
        <taxon>Pirellulaceae</taxon>
        <taxon>Bremerella</taxon>
    </lineage>
</organism>
<evidence type="ECO:0000313" key="3">
    <source>
        <dbReference type="Proteomes" id="UP000318626"/>
    </source>
</evidence>
<evidence type="ECO:0000259" key="1">
    <source>
        <dbReference type="Pfam" id="PF13936"/>
    </source>
</evidence>
<dbReference type="RefSeq" id="WP_165698717.1">
    <property type="nucleotide sequence ID" value="NZ_CP036289.1"/>
</dbReference>
<dbReference type="AlphaFoldDB" id="A0A518C8B1"/>
<dbReference type="Proteomes" id="UP000318626">
    <property type="component" value="Chromosome"/>
</dbReference>
<dbReference type="InterPro" id="IPR009057">
    <property type="entry name" value="Homeodomain-like_sf"/>
</dbReference>
<keyword evidence="3" id="KW-1185">Reference proteome</keyword>
<name>A0A518C8B1_9BACT</name>
<dbReference type="KEGG" id="bvo:Pan97_24760"/>
<accession>A0A518C8B1</accession>
<feature type="domain" description="Transposase IS30-like HTH" evidence="1">
    <location>
        <begin position="11"/>
        <end position="40"/>
    </location>
</feature>
<proteinExistence type="predicted"/>
<dbReference type="Pfam" id="PF13936">
    <property type="entry name" value="HTH_38"/>
    <property type="match status" value="1"/>
</dbReference>
<evidence type="ECO:0000313" key="2">
    <source>
        <dbReference type="EMBL" id="QDU75444.1"/>
    </source>
</evidence>
<protein>
    <recommendedName>
        <fullName evidence="1">Transposase IS30-like HTH domain-containing protein</fullName>
    </recommendedName>
</protein>
<dbReference type="EMBL" id="CP036289">
    <property type="protein sequence ID" value="QDU75444.1"/>
    <property type="molecule type" value="Genomic_DNA"/>
</dbReference>